<dbReference type="PANTHER" id="PTHR11786">
    <property type="entry name" value="N-HYDROXYARYLAMINE O-ACETYLTRANSFERASE"/>
    <property type="match status" value="1"/>
</dbReference>
<dbReference type="PANTHER" id="PTHR11786:SF0">
    <property type="entry name" value="ARYLAMINE N-ACETYLTRANSFERASE 4-RELATED"/>
    <property type="match status" value="1"/>
</dbReference>
<evidence type="ECO:0000256" key="2">
    <source>
        <dbReference type="RuleBase" id="RU003452"/>
    </source>
</evidence>
<dbReference type="InterPro" id="IPR038765">
    <property type="entry name" value="Papain-like_cys_pep_sf"/>
</dbReference>
<gene>
    <name evidence="3" type="ORF">A7K69_06060</name>
</gene>
<dbReference type="Gene3D" id="3.30.2140.20">
    <property type="match status" value="1"/>
</dbReference>
<dbReference type="GO" id="GO:0016407">
    <property type="term" value="F:acetyltransferase activity"/>
    <property type="evidence" value="ECO:0007669"/>
    <property type="project" value="InterPro"/>
</dbReference>
<dbReference type="EMBL" id="LXMA01000012">
    <property type="protein sequence ID" value="OAT73537.1"/>
    <property type="molecule type" value="Genomic_DNA"/>
</dbReference>
<dbReference type="Pfam" id="PF00797">
    <property type="entry name" value="Acetyltransf_2"/>
    <property type="match status" value="1"/>
</dbReference>
<evidence type="ECO:0000313" key="4">
    <source>
        <dbReference type="Proteomes" id="UP000078290"/>
    </source>
</evidence>
<comment type="caution">
    <text evidence="3">The sequence shown here is derived from an EMBL/GenBank/DDBJ whole genome shotgun (WGS) entry which is preliminary data.</text>
</comment>
<comment type="similarity">
    <text evidence="1 2">Belongs to the arylamine N-acetyltransferase family.</text>
</comment>
<organism evidence="3 4">
    <name type="scientific">Parageobacillus thermoglucosidasius</name>
    <name type="common">Geobacillus thermoglucosidasius</name>
    <dbReference type="NCBI Taxonomy" id="1426"/>
    <lineage>
        <taxon>Bacteria</taxon>
        <taxon>Bacillati</taxon>
        <taxon>Bacillota</taxon>
        <taxon>Bacilli</taxon>
        <taxon>Bacillales</taxon>
        <taxon>Anoxybacillaceae</taxon>
        <taxon>Parageobacillus</taxon>
    </lineage>
</organism>
<dbReference type="OrthoDB" id="7181050at2"/>
<dbReference type="InterPro" id="IPR001447">
    <property type="entry name" value="Arylamine_N-AcTrfase"/>
</dbReference>
<protein>
    <submittedName>
        <fullName evidence="3">Acetyltransferase</fullName>
    </submittedName>
</protein>
<reference evidence="4" key="1">
    <citation type="submission" date="2016-05" db="EMBL/GenBank/DDBJ databases">
        <authorList>
            <person name="Wang W."/>
            <person name="Zhu L."/>
        </authorList>
    </citation>
    <scope>NUCLEOTIDE SEQUENCE [LARGE SCALE GENOMIC DNA]</scope>
    <source>
        <strain evidence="4">W-2</strain>
    </source>
</reference>
<keyword evidence="3" id="KW-0808">Transferase</keyword>
<dbReference type="SUPFAM" id="SSF54001">
    <property type="entry name" value="Cysteine proteinases"/>
    <property type="match status" value="1"/>
</dbReference>
<sequence>MNVSAYLNRIGIKTVGRPDLSLLSLLQESHLLHVPFENLDIFLNRPIRLSLPSLFKKIVEQRRGGFCYELNGLFDWLLRECGFTTSLISARVRKANGSFGPEFDHLALLVHLDQPYLVDVGFGDSCRRPLPLTGEEAEDISGRYRVISDNAPEAYALQKQTEDDWVTEYRFTTRPYELNMFTSMCEYHQTSPASTFTQKKMCTIATRDGRITLTPDFVTVARDGHKQKLPVSSNQQFHEMLHRFFGIQL</sequence>
<evidence type="ECO:0000256" key="1">
    <source>
        <dbReference type="ARBA" id="ARBA00006547"/>
    </source>
</evidence>
<dbReference type="RefSeq" id="WP_064551195.1">
    <property type="nucleotide sequence ID" value="NZ_LXMA01000012.1"/>
</dbReference>
<name>A0A1B7KU02_PARTM</name>
<dbReference type="AlphaFoldDB" id="A0A1B7KU02"/>
<dbReference type="PRINTS" id="PR01543">
    <property type="entry name" value="ANATRNSFRASE"/>
</dbReference>
<dbReference type="Proteomes" id="UP000078290">
    <property type="component" value="Unassembled WGS sequence"/>
</dbReference>
<proteinExistence type="inferred from homology"/>
<accession>A0A1B7KU02</accession>
<dbReference type="InterPro" id="IPR053710">
    <property type="entry name" value="Arylamine_NAT_domain_sf"/>
</dbReference>
<evidence type="ECO:0000313" key="3">
    <source>
        <dbReference type="EMBL" id="OAT73537.1"/>
    </source>
</evidence>